<dbReference type="Pfam" id="PF01381">
    <property type="entry name" value="HTH_3"/>
    <property type="match status" value="1"/>
</dbReference>
<dbReference type="InterPro" id="IPR013096">
    <property type="entry name" value="Cupin_2"/>
</dbReference>
<dbReference type="SUPFAM" id="SSF47413">
    <property type="entry name" value="lambda repressor-like DNA-binding domains"/>
    <property type="match status" value="1"/>
</dbReference>
<proteinExistence type="predicted"/>
<evidence type="ECO:0000259" key="2">
    <source>
        <dbReference type="PROSITE" id="PS50943"/>
    </source>
</evidence>
<dbReference type="Gene3D" id="2.60.120.10">
    <property type="entry name" value="Jelly Rolls"/>
    <property type="match status" value="1"/>
</dbReference>
<dbReference type="PROSITE" id="PS50943">
    <property type="entry name" value="HTH_CROC1"/>
    <property type="match status" value="1"/>
</dbReference>
<dbReference type="SMART" id="SM00530">
    <property type="entry name" value="HTH_XRE"/>
    <property type="match status" value="1"/>
</dbReference>
<dbReference type="Gene3D" id="1.10.260.40">
    <property type="entry name" value="lambda repressor-like DNA-binding domains"/>
    <property type="match status" value="1"/>
</dbReference>
<evidence type="ECO:0000313" key="4">
    <source>
        <dbReference type="Proteomes" id="UP001165633"/>
    </source>
</evidence>
<dbReference type="InterPro" id="IPR010982">
    <property type="entry name" value="Lambda_DNA-bd_dom_sf"/>
</dbReference>
<dbReference type="InterPro" id="IPR014710">
    <property type="entry name" value="RmlC-like_jellyroll"/>
</dbReference>
<dbReference type="Proteomes" id="UP001165633">
    <property type="component" value="Unassembled WGS sequence"/>
</dbReference>
<name>A0ABT3WDT1_9PROT</name>
<sequence length="184" mass="20430">MNRTPQKHDAAFGSAIRLRRNRLGVTLDQLSEQTGISTAVLSRVERGQHSPTLHNALSIARGLGCELMELLQHDPTEIIRAGDNLRFVDKETGIERIALARPNPSIELLKYVVPPGMTSRHFAAHESRSQEVFHILQGSLEIHTARKTLTLQAGDTATVLVDMEHWFRNVGSEPAHFVLMIMGG</sequence>
<evidence type="ECO:0000313" key="3">
    <source>
        <dbReference type="EMBL" id="MCX5615947.1"/>
    </source>
</evidence>
<evidence type="ECO:0000256" key="1">
    <source>
        <dbReference type="ARBA" id="ARBA00023125"/>
    </source>
</evidence>
<keyword evidence="4" id="KW-1185">Reference proteome</keyword>
<protein>
    <submittedName>
        <fullName evidence="3">XRE family transcriptional regulator</fullName>
    </submittedName>
</protein>
<dbReference type="InterPro" id="IPR011051">
    <property type="entry name" value="RmlC_Cupin_sf"/>
</dbReference>
<dbReference type="InterPro" id="IPR050807">
    <property type="entry name" value="TransReg_Diox_bact_type"/>
</dbReference>
<dbReference type="RefSeq" id="WP_266126924.1">
    <property type="nucleotide sequence ID" value="NZ_JANIDV010000001.1"/>
</dbReference>
<reference evidence="3" key="1">
    <citation type="submission" date="2022-07" db="EMBL/GenBank/DDBJ databases">
        <title>Bombella genomes.</title>
        <authorList>
            <person name="Harer L."/>
            <person name="Styblova S."/>
            <person name="Ehrmann M."/>
        </authorList>
    </citation>
    <scope>NUCLEOTIDE SEQUENCE</scope>
    <source>
        <strain evidence="3">TMW 2.2559</strain>
    </source>
</reference>
<dbReference type="SUPFAM" id="SSF51182">
    <property type="entry name" value="RmlC-like cupins"/>
    <property type="match status" value="1"/>
</dbReference>
<dbReference type="CDD" id="cd00093">
    <property type="entry name" value="HTH_XRE"/>
    <property type="match status" value="1"/>
</dbReference>
<accession>A0ABT3WDT1</accession>
<dbReference type="PANTHER" id="PTHR46797:SF1">
    <property type="entry name" value="METHYLPHOSPHONATE SYNTHASE"/>
    <property type="match status" value="1"/>
</dbReference>
<feature type="domain" description="HTH cro/C1-type" evidence="2">
    <location>
        <begin position="16"/>
        <end position="70"/>
    </location>
</feature>
<dbReference type="CDD" id="cd02209">
    <property type="entry name" value="cupin_XRE_C"/>
    <property type="match status" value="1"/>
</dbReference>
<keyword evidence="1" id="KW-0238">DNA-binding</keyword>
<gene>
    <name evidence="3" type="ORF">NQF87_02995</name>
</gene>
<comment type="caution">
    <text evidence="3">The sequence shown here is derived from an EMBL/GenBank/DDBJ whole genome shotgun (WGS) entry which is preliminary data.</text>
</comment>
<dbReference type="EMBL" id="JANIDV010000001">
    <property type="protein sequence ID" value="MCX5615947.1"/>
    <property type="molecule type" value="Genomic_DNA"/>
</dbReference>
<dbReference type="PANTHER" id="PTHR46797">
    <property type="entry name" value="HTH-TYPE TRANSCRIPTIONAL REGULATOR"/>
    <property type="match status" value="1"/>
</dbReference>
<dbReference type="Pfam" id="PF07883">
    <property type="entry name" value="Cupin_2"/>
    <property type="match status" value="1"/>
</dbReference>
<organism evidence="3 4">
    <name type="scientific">Bombella dulcis</name>
    <dbReference type="NCBI Taxonomy" id="2967339"/>
    <lineage>
        <taxon>Bacteria</taxon>
        <taxon>Pseudomonadati</taxon>
        <taxon>Pseudomonadota</taxon>
        <taxon>Alphaproteobacteria</taxon>
        <taxon>Acetobacterales</taxon>
        <taxon>Acetobacteraceae</taxon>
        <taxon>Bombella</taxon>
    </lineage>
</organism>
<dbReference type="InterPro" id="IPR001387">
    <property type="entry name" value="Cro/C1-type_HTH"/>
</dbReference>